<dbReference type="AlphaFoldDB" id="A0A0B1SC23"/>
<sequence>MTTSLSSNLLSSAGDTSTSTSGEATISPDTPSSSKQSVTRSPADEEIRQRRLRRFGDAGSSSEDH</sequence>
<feature type="region of interest" description="Disordered" evidence="1">
    <location>
        <begin position="1"/>
        <end position="65"/>
    </location>
</feature>
<feature type="compositionally biased region" description="Low complexity" evidence="1">
    <location>
        <begin position="1"/>
        <end position="25"/>
    </location>
</feature>
<name>A0A0B1SC23_OESDE</name>
<reference evidence="2 3" key="1">
    <citation type="submission" date="2014-03" db="EMBL/GenBank/DDBJ databases">
        <title>Draft genome of the hookworm Oesophagostomum dentatum.</title>
        <authorList>
            <person name="Mitreva M."/>
        </authorList>
    </citation>
    <scope>NUCLEOTIDE SEQUENCE [LARGE SCALE GENOMIC DNA]</scope>
    <source>
        <strain evidence="2 3">OD-Hann</strain>
    </source>
</reference>
<feature type="compositionally biased region" description="Polar residues" evidence="1">
    <location>
        <begin position="27"/>
        <end position="40"/>
    </location>
</feature>
<keyword evidence="3" id="KW-1185">Reference proteome</keyword>
<evidence type="ECO:0000313" key="2">
    <source>
        <dbReference type="EMBL" id="KHJ81072.1"/>
    </source>
</evidence>
<organism evidence="2 3">
    <name type="scientific">Oesophagostomum dentatum</name>
    <name type="common">Nodular worm</name>
    <dbReference type="NCBI Taxonomy" id="61180"/>
    <lineage>
        <taxon>Eukaryota</taxon>
        <taxon>Metazoa</taxon>
        <taxon>Ecdysozoa</taxon>
        <taxon>Nematoda</taxon>
        <taxon>Chromadorea</taxon>
        <taxon>Rhabditida</taxon>
        <taxon>Rhabditina</taxon>
        <taxon>Rhabditomorpha</taxon>
        <taxon>Strongyloidea</taxon>
        <taxon>Strongylidae</taxon>
        <taxon>Oesophagostomum</taxon>
    </lineage>
</organism>
<protein>
    <submittedName>
        <fullName evidence="2">Uncharacterized protein</fullName>
    </submittedName>
</protein>
<proteinExistence type="predicted"/>
<gene>
    <name evidence="2" type="ORF">OESDEN_19244</name>
</gene>
<accession>A0A0B1SC23</accession>
<evidence type="ECO:0000313" key="3">
    <source>
        <dbReference type="Proteomes" id="UP000053660"/>
    </source>
</evidence>
<evidence type="ECO:0000256" key="1">
    <source>
        <dbReference type="SAM" id="MobiDB-lite"/>
    </source>
</evidence>
<dbReference type="EMBL" id="KN594449">
    <property type="protein sequence ID" value="KHJ81072.1"/>
    <property type="molecule type" value="Genomic_DNA"/>
</dbReference>
<dbReference type="Proteomes" id="UP000053660">
    <property type="component" value="Unassembled WGS sequence"/>
</dbReference>
<dbReference type="OrthoDB" id="10504715at2759"/>